<keyword evidence="13" id="KW-1185">Reference proteome</keyword>
<feature type="disulfide bond" evidence="9">
    <location>
        <begin position="255"/>
        <end position="285"/>
    </location>
</feature>
<dbReference type="InterPro" id="IPR001820">
    <property type="entry name" value="TIMP"/>
</dbReference>
<dbReference type="PANTHER" id="PTHR11844">
    <property type="entry name" value="METALLOPROTEASE INHIBITOR"/>
    <property type="match status" value="1"/>
</dbReference>
<dbReference type="KEGG" id="aplc:110983662"/>
<dbReference type="GO" id="GO:0046872">
    <property type="term" value="F:metal ion binding"/>
    <property type="evidence" value="ECO:0007669"/>
    <property type="project" value="UniProtKB-KW"/>
</dbReference>
<dbReference type="Pfam" id="PF00965">
    <property type="entry name" value="TIMP"/>
    <property type="match status" value="2"/>
</dbReference>
<keyword evidence="3" id="KW-0964">Secreted</keyword>
<dbReference type="OMA" id="QEPWNYE"/>
<evidence type="ECO:0000256" key="5">
    <source>
        <dbReference type="ARBA" id="ARBA00022690"/>
    </source>
</evidence>
<dbReference type="GO" id="GO:0031012">
    <property type="term" value="C:extracellular matrix"/>
    <property type="evidence" value="ECO:0007669"/>
    <property type="project" value="TreeGrafter"/>
</dbReference>
<keyword evidence="6 9" id="KW-1015">Disulfide bond</keyword>
<evidence type="ECO:0000256" key="2">
    <source>
        <dbReference type="ARBA" id="ARBA00011027"/>
    </source>
</evidence>
<feature type="disulfide bond" evidence="9">
    <location>
        <begin position="236"/>
        <end position="295"/>
    </location>
</feature>
<evidence type="ECO:0000256" key="10">
    <source>
        <dbReference type="SAM" id="MobiDB-lite"/>
    </source>
</evidence>
<dbReference type="GeneID" id="110983662"/>
<dbReference type="Proteomes" id="UP000694845">
    <property type="component" value="Unplaced"/>
</dbReference>
<feature type="compositionally biased region" description="Polar residues" evidence="10">
    <location>
        <begin position="77"/>
        <end position="95"/>
    </location>
</feature>
<dbReference type="InterPro" id="IPR027465">
    <property type="entry name" value="TIMP_C"/>
</dbReference>
<evidence type="ECO:0000259" key="12">
    <source>
        <dbReference type="PROSITE" id="PS50189"/>
    </source>
</evidence>
<sequence length="313" mass="35543">MFSFGVMILVAVVTTASLQTAEGVSSCNCTRTHPQQHYCTANYVVRGRVVLIQWQLIPDLQTDPTTVTETQTNLTAYMTTNPPTQGPEGTQNVETTAEDDDKSTAFPSSHGQDHEAMPAHRQDDQRASRREKRLLRNRIVNQEPWNYEIVYIIKIQHMYKNVARSSLIEGEEMELKTPYPGRGYCGVELRAGKSYLLAGVVAGQVNLCDWVQEYRHVSKLQKRGLKNNYGQSCSKCQIMTCHDPECTGTLPPSTCAYLPPHEEEDDMRHEIGYRDNDCLARHSRCYSKGRKADKCVWTTSGDMKSCRRQSRRN</sequence>
<evidence type="ECO:0000256" key="7">
    <source>
        <dbReference type="ARBA" id="ARBA00023215"/>
    </source>
</evidence>
<gene>
    <name evidence="14" type="primary">LOC110983662</name>
</gene>
<dbReference type="GO" id="GO:0008191">
    <property type="term" value="F:metalloendopeptidase inhibitor activity"/>
    <property type="evidence" value="ECO:0007669"/>
    <property type="project" value="InterPro"/>
</dbReference>
<dbReference type="PROSITE" id="PS50189">
    <property type="entry name" value="NTR"/>
    <property type="match status" value="1"/>
</dbReference>
<dbReference type="GO" id="GO:0005615">
    <property type="term" value="C:extracellular space"/>
    <property type="evidence" value="ECO:0007669"/>
    <property type="project" value="TreeGrafter"/>
</dbReference>
<dbReference type="OrthoDB" id="6041373at2759"/>
<dbReference type="AlphaFoldDB" id="A0A8B7YZK6"/>
<keyword evidence="8" id="KW-0479">Metal-binding</keyword>
<feature type="disulfide bond" evidence="9">
    <location>
        <begin position="27"/>
        <end position="185"/>
    </location>
</feature>
<dbReference type="RefSeq" id="XP_022098789.1">
    <property type="nucleotide sequence ID" value="XM_022243097.1"/>
</dbReference>
<keyword evidence="5" id="KW-0646">Protease inhibitor</keyword>
<dbReference type="SMART" id="SM00206">
    <property type="entry name" value="NTR"/>
    <property type="match status" value="1"/>
</dbReference>
<feature type="signal peptide" evidence="11">
    <location>
        <begin position="1"/>
        <end position="23"/>
    </location>
</feature>
<dbReference type="InterPro" id="IPR008993">
    <property type="entry name" value="TIMP-like_OB-fold"/>
</dbReference>
<organism evidence="13 14">
    <name type="scientific">Acanthaster planci</name>
    <name type="common">Crown-of-thorns starfish</name>
    <dbReference type="NCBI Taxonomy" id="133434"/>
    <lineage>
        <taxon>Eukaryota</taxon>
        <taxon>Metazoa</taxon>
        <taxon>Echinodermata</taxon>
        <taxon>Eleutherozoa</taxon>
        <taxon>Asterozoa</taxon>
        <taxon>Asteroidea</taxon>
        <taxon>Valvatacea</taxon>
        <taxon>Valvatida</taxon>
        <taxon>Acanthasteridae</taxon>
        <taxon>Acanthaster</taxon>
    </lineage>
</organism>
<keyword evidence="4" id="KW-0483">Metalloprotease inhibitor</keyword>
<dbReference type="Gene3D" id="2.40.50.120">
    <property type="match status" value="2"/>
</dbReference>
<dbReference type="InterPro" id="IPR001134">
    <property type="entry name" value="Netrin_domain"/>
</dbReference>
<dbReference type="SUPFAM" id="SSF50242">
    <property type="entry name" value="TIMP-like"/>
    <property type="match status" value="1"/>
</dbReference>
<feature type="disulfide bond" evidence="9">
    <location>
        <begin position="39"/>
        <end position="233"/>
    </location>
</feature>
<keyword evidence="11" id="KW-0732">Signal</keyword>
<proteinExistence type="inferred from homology"/>
<reference evidence="14" key="1">
    <citation type="submission" date="2025-08" db="UniProtKB">
        <authorList>
            <consortium name="RefSeq"/>
        </authorList>
    </citation>
    <scope>IDENTIFICATION</scope>
</reference>
<keyword evidence="7" id="KW-0481">Metalloenzyme inhibitor</keyword>
<dbReference type="Gene3D" id="3.90.370.10">
    <property type="entry name" value="Tissue inhibitor of metalloproteinase-1. Chain B, domain 1"/>
    <property type="match status" value="1"/>
</dbReference>
<feature type="chain" id="PRO_5034983325" evidence="11">
    <location>
        <begin position="24"/>
        <end position="313"/>
    </location>
</feature>
<accession>A0A8B7YZK6</accession>
<evidence type="ECO:0000256" key="1">
    <source>
        <dbReference type="ARBA" id="ARBA00004613"/>
    </source>
</evidence>
<keyword evidence="8" id="KW-0862">Zinc</keyword>
<dbReference type="PANTHER" id="PTHR11844:SF33">
    <property type="entry name" value="TISSUE INHIBITOR OF METALLOPROTEINASE"/>
    <property type="match status" value="1"/>
</dbReference>
<feature type="disulfide bond" evidence="9">
    <location>
        <begin position="241"/>
        <end position="246"/>
    </location>
</feature>
<protein>
    <submittedName>
        <fullName evidence="14">Uncharacterized protein LOC110983662</fullName>
    </submittedName>
</protein>
<evidence type="ECO:0000256" key="8">
    <source>
        <dbReference type="PIRSR" id="PIRSR601820-1"/>
    </source>
</evidence>
<feature type="binding site" evidence="8">
    <location>
        <position position="27"/>
    </location>
    <ligand>
        <name>Zn(2+)</name>
        <dbReference type="ChEBI" id="CHEBI:29105"/>
        <note>ligand shared with metalloproteinase partner</note>
    </ligand>
</feature>
<evidence type="ECO:0000313" key="14">
    <source>
        <dbReference type="RefSeq" id="XP_022098789.1"/>
    </source>
</evidence>
<evidence type="ECO:0000256" key="3">
    <source>
        <dbReference type="ARBA" id="ARBA00022525"/>
    </source>
</evidence>
<comment type="subcellular location">
    <subcellularLocation>
        <location evidence="1">Secreted</location>
    </subcellularLocation>
</comment>
<name>A0A8B7YZK6_ACAPL</name>
<feature type="region of interest" description="Disordered" evidence="10">
    <location>
        <begin position="77"/>
        <end position="129"/>
    </location>
</feature>
<evidence type="ECO:0000256" key="9">
    <source>
        <dbReference type="PIRSR" id="PIRSR601820-3"/>
    </source>
</evidence>
<feature type="domain" description="NTR" evidence="12">
    <location>
        <begin position="27"/>
        <end position="233"/>
    </location>
</feature>
<evidence type="ECO:0000256" key="4">
    <source>
        <dbReference type="ARBA" id="ARBA00022608"/>
    </source>
</evidence>
<comment type="similarity">
    <text evidence="2">Belongs to the protease inhibitor I35 (TIMP) family.</text>
</comment>
<dbReference type="GO" id="GO:0051045">
    <property type="term" value="P:negative regulation of membrane protein ectodomain proteolysis"/>
    <property type="evidence" value="ECO:0007669"/>
    <property type="project" value="TreeGrafter"/>
</dbReference>
<evidence type="ECO:0000256" key="6">
    <source>
        <dbReference type="ARBA" id="ARBA00023157"/>
    </source>
</evidence>
<evidence type="ECO:0000313" key="13">
    <source>
        <dbReference type="Proteomes" id="UP000694845"/>
    </source>
</evidence>
<dbReference type="GO" id="GO:0002020">
    <property type="term" value="F:protease binding"/>
    <property type="evidence" value="ECO:0007669"/>
    <property type="project" value="TreeGrafter"/>
</dbReference>
<evidence type="ECO:0000256" key="11">
    <source>
        <dbReference type="SAM" id="SignalP"/>
    </source>
</evidence>
<feature type="disulfide bond" evidence="9">
    <location>
        <begin position="29"/>
        <end position="208"/>
    </location>
</feature>
<feature type="compositionally biased region" description="Basic and acidic residues" evidence="10">
    <location>
        <begin position="111"/>
        <end position="128"/>
    </location>
</feature>